<feature type="compositionally biased region" description="Low complexity" evidence="9">
    <location>
        <begin position="17"/>
        <end position="26"/>
    </location>
</feature>
<dbReference type="EMBL" id="SDOX01000002">
    <property type="protein sequence ID" value="TFJ88227.1"/>
    <property type="molecule type" value="Genomic_DNA"/>
</dbReference>
<keyword evidence="4" id="KW-0479">Metal-binding</keyword>
<dbReference type="InterPro" id="IPR023214">
    <property type="entry name" value="HAD_sf"/>
</dbReference>
<keyword evidence="8" id="KW-0546">Nucleotide metabolism</keyword>
<evidence type="ECO:0000313" key="11">
    <source>
        <dbReference type="Proteomes" id="UP000355283"/>
    </source>
</evidence>
<dbReference type="GO" id="GO:0000287">
    <property type="term" value="F:magnesium ion binding"/>
    <property type="evidence" value="ECO:0007669"/>
    <property type="project" value="InterPro"/>
</dbReference>
<comment type="caution">
    <text evidence="10">The sequence shown here is derived from an EMBL/GenBank/DDBJ whole genome shotgun (WGS) entry which is preliminary data.</text>
</comment>
<feature type="region of interest" description="Disordered" evidence="9">
    <location>
        <begin position="1"/>
        <end position="259"/>
    </location>
</feature>
<evidence type="ECO:0000256" key="6">
    <source>
        <dbReference type="ARBA" id="ARBA00022801"/>
    </source>
</evidence>
<gene>
    <name evidence="10" type="ORF">NSK_000578</name>
</gene>
<evidence type="ECO:0000256" key="5">
    <source>
        <dbReference type="ARBA" id="ARBA00022741"/>
    </source>
</evidence>
<keyword evidence="11" id="KW-1185">Reference proteome</keyword>
<dbReference type="AlphaFoldDB" id="A0A4D9DCT9"/>
<feature type="compositionally biased region" description="Pro residues" evidence="9">
    <location>
        <begin position="236"/>
        <end position="248"/>
    </location>
</feature>
<keyword evidence="5" id="KW-0547">Nucleotide-binding</keyword>
<evidence type="ECO:0000256" key="1">
    <source>
        <dbReference type="ARBA" id="ARBA00000815"/>
    </source>
</evidence>
<protein>
    <recommendedName>
        <fullName evidence="3">5'-nucleotidase</fullName>
        <ecNumber evidence="3">3.1.3.5</ecNumber>
    </recommendedName>
</protein>
<dbReference type="Pfam" id="PF05822">
    <property type="entry name" value="UMPH-1"/>
    <property type="match status" value="1"/>
</dbReference>
<organism evidence="10 11">
    <name type="scientific">Nannochloropsis salina CCMP1776</name>
    <dbReference type="NCBI Taxonomy" id="1027361"/>
    <lineage>
        <taxon>Eukaryota</taxon>
        <taxon>Sar</taxon>
        <taxon>Stramenopiles</taxon>
        <taxon>Ochrophyta</taxon>
        <taxon>Eustigmatophyceae</taxon>
        <taxon>Eustigmatales</taxon>
        <taxon>Monodopsidaceae</taxon>
        <taxon>Microchloropsis</taxon>
        <taxon>Microchloropsis salina</taxon>
    </lineage>
</organism>
<name>A0A4D9DCT9_9STRA</name>
<dbReference type="Gene3D" id="3.40.50.1000">
    <property type="entry name" value="HAD superfamily/HAD-like"/>
    <property type="match status" value="1"/>
</dbReference>
<keyword evidence="7" id="KW-0460">Magnesium</keyword>
<dbReference type="EC" id="3.1.3.5" evidence="3"/>
<dbReference type="PANTHER" id="PTHR13045">
    <property type="entry name" value="5'-NUCLEOTIDASE"/>
    <property type="match status" value="1"/>
</dbReference>
<comment type="similarity">
    <text evidence="2">Belongs to the pyrimidine 5'-nucleotidase family.</text>
</comment>
<evidence type="ECO:0000256" key="9">
    <source>
        <dbReference type="SAM" id="MobiDB-lite"/>
    </source>
</evidence>
<proteinExistence type="inferred from homology"/>
<dbReference type="InterPro" id="IPR036412">
    <property type="entry name" value="HAD-like_sf"/>
</dbReference>
<dbReference type="PANTHER" id="PTHR13045:SF0">
    <property type="entry name" value="7-METHYLGUANOSINE PHOSPHATE-SPECIFIC 5'-NUCLEOTIDASE"/>
    <property type="match status" value="1"/>
</dbReference>
<dbReference type="GO" id="GO:0008253">
    <property type="term" value="F:5'-nucleotidase activity"/>
    <property type="evidence" value="ECO:0007669"/>
    <property type="project" value="UniProtKB-EC"/>
</dbReference>
<evidence type="ECO:0000256" key="2">
    <source>
        <dbReference type="ARBA" id="ARBA00008389"/>
    </source>
</evidence>
<keyword evidence="6" id="KW-0378">Hydrolase</keyword>
<evidence type="ECO:0000256" key="3">
    <source>
        <dbReference type="ARBA" id="ARBA00012643"/>
    </source>
</evidence>
<evidence type="ECO:0000256" key="8">
    <source>
        <dbReference type="ARBA" id="ARBA00023080"/>
    </source>
</evidence>
<dbReference type="InterPro" id="IPR006434">
    <property type="entry name" value="Pyrimidine_nucleotidase_eu"/>
</dbReference>
<dbReference type="OrthoDB" id="10014216at2759"/>
<sequence length="588" mass="63128">MLAGGVLSMVRAENGWQPQQQQHGQYHPPPPPPPPSRSSAPPSPFHQQQGNRGGQPPPGREGYPPEGYSWRGPSSVEGLQRRQGQYPDQFLEQQPRPGSSPPQEGFWSRLTNKIFVGANEGPPPPPEPPQEGLWGRLSARIVRTTQSLLESKGEEEQDERRQTQYPPPPPYGRDGLSSEGGRPPYPEAGAGPSSEQYPPPPARAGDPWRGPARSDGLYPSAPGGPQGRHPDARHLPVPPPPPPLPFSPPSGREGAVVQEQGVGDARAHLEGEEDMPDVFSVGDNMVLVRDPRGLREKIRSFAQAGYPSLEVLAAFEGGLKPYRAPGGQRTESAEGLVHEAVLMAHTRATLDGLAGTLRRELEAAMTEEERHAKQEEFTQKVHEIVAREGQVYLPALPRAVQDFASSVPLRTNLEQTLKMLAFRGVPLTIFCPGYGDVVAHILASSAPGLAAHGGFLPPNLRLVSNFFRAGPDGVAHGFSGPVVHALNMNMTTARHFRSGMMRGASVGMGGGELRSPSNVFLLGGSLGDLKMASGGGMERQVISLGFLETGRDLVAQLPLFLEAYDVVIMGDGGMQYANHLIEQVLGTG</sequence>
<dbReference type="Gene3D" id="1.10.150.340">
    <property type="entry name" value="Pyrimidine 5'-nucleotidase (UMPH-1), N-terminal domain"/>
    <property type="match status" value="1"/>
</dbReference>
<feature type="compositionally biased region" description="Basic and acidic residues" evidence="9">
    <location>
        <begin position="151"/>
        <end position="162"/>
    </location>
</feature>
<feature type="compositionally biased region" description="Pro residues" evidence="9">
    <location>
        <begin position="27"/>
        <end position="44"/>
    </location>
</feature>
<comment type="catalytic activity">
    <reaction evidence="1">
        <text>a ribonucleoside 5'-phosphate + H2O = a ribonucleoside + phosphate</text>
        <dbReference type="Rhea" id="RHEA:12484"/>
        <dbReference type="ChEBI" id="CHEBI:15377"/>
        <dbReference type="ChEBI" id="CHEBI:18254"/>
        <dbReference type="ChEBI" id="CHEBI:43474"/>
        <dbReference type="ChEBI" id="CHEBI:58043"/>
        <dbReference type="EC" id="3.1.3.5"/>
    </reaction>
</comment>
<dbReference type="Proteomes" id="UP000355283">
    <property type="component" value="Unassembled WGS sequence"/>
</dbReference>
<evidence type="ECO:0000256" key="4">
    <source>
        <dbReference type="ARBA" id="ARBA00022723"/>
    </source>
</evidence>
<dbReference type="GO" id="GO:0000166">
    <property type="term" value="F:nucleotide binding"/>
    <property type="evidence" value="ECO:0007669"/>
    <property type="project" value="UniProtKB-KW"/>
</dbReference>
<evidence type="ECO:0000256" key="7">
    <source>
        <dbReference type="ARBA" id="ARBA00022842"/>
    </source>
</evidence>
<accession>A0A4D9DCT9</accession>
<evidence type="ECO:0000313" key="10">
    <source>
        <dbReference type="EMBL" id="TFJ88227.1"/>
    </source>
</evidence>
<reference evidence="10 11" key="1">
    <citation type="submission" date="2019-01" db="EMBL/GenBank/DDBJ databases">
        <title>Nuclear Genome Assembly of the Microalgal Biofuel strain Nannochloropsis salina CCMP1776.</title>
        <authorList>
            <person name="Hovde B."/>
        </authorList>
    </citation>
    <scope>NUCLEOTIDE SEQUENCE [LARGE SCALE GENOMIC DNA]</scope>
    <source>
        <strain evidence="10 11">CCMP1776</strain>
    </source>
</reference>
<dbReference type="SUPFAM" id="SSF56784">
    <property type="entry name" value="HAD-like"/>
    <property type="match status" value="1"/>
</dbReference>
<dbReference type="GO" id="GO:0005737">
    <property type="term" value="C:cytoplasm"/>
    <property type="evidence" value="ECO:0007669"/>
    <property type="project" value="InterPro"/>
</dbReference>
<dbReference type="GO" id="GO:0009117">
    <property type="term" value="P:nucleotide metabolic process"/>
    <property type="evidence" value="ECO:0007669"/>
    <property type="project" value="UniProtKB-KW"/>
</dbReference>